<accession>A0A8K0E878</accession>
<feature type="region of interest" description="Disordered" evidence="1">
    <location>
        <begin position="1"/>
        <end position="20"/>
    </location>
</feature>
<dbReference type="OrthoDB" id="1112813at2759"/>
<organism evidence="2 3">
    <name type="scientific">Rhamnella rubrinervis</name>
    <dbReference type="NCBI Taxonomy" id="2594499"/>
    <lineage>
        <taxon>Eukaryota</taxon>
        <taxon>Viridiplantae</taxon>
        <taxon>Streptophyta</taxon>
        <taxon>Embryophyta</taxon>
        <taxon>Tracheophyta</taxon>
        <taxon>Spermatophyta</taxon>
        <taxon>Magnoliopsida</taxon>
        <taxon>eudicotyledons</taxon>
        <taxon>Gunneridae</taxon>
        <taxon>Pentapetalae</taxon>
        <taxon>rosids</taxon>
        <taxon>fabids</taxon>
        <taxon>Rosales</taxon>
        <taxon>Rhamnaceae</taxon>
        <taxon>rhamnoid group</taxon>
        <taxon>Rhamneae</taxon>
        <taxon>Rhamnella</taxon>
    </lineage>
</organism>
<evidence type="ECO:0000256" key="1">
    <source>
        <dbReference type="SAM" id="MobiDB-lite"/>
    </source>
</evidence>
<keyword evidence="3" id="KW-1185">Reference proteome</keyword>
<dbReference type="SUPFAM" id="SSF52058">
    <property type="entry name" value="L domain-like"/>
    <property type="match status" value="1"/>
</dbReference>
<reference evidence="2" key="1">
    <citation type="submission" date="2020-03" db="EMBL/GenBank/DDBJ databases">
        <title>A high-quality chromosome-level genome assembly of a woody plant with both climbing and erect habits, Rhamnella rubrinervis.</title>
        <authorList>
            <person name="Lu Z."/>
            <person name="Yang Y."/>
            <person name="Zhu X."/>
            <person name="Sun Y."/>
        </authorList>
    </citation>
    <scope>NUCLEOTIDE SEQUENCE</scope>
    <source>
        <strain evidence="2">BYM</strain>
        <tissue evidence="2">Leaf</tissue>
    </source>
</reference>
<sequence>MAAASAPSMAAASAPSMAAASSPSMAAASCPFIEGQEAAAIEGQEAAAIEGKEAAVIEGQEAAAIEGQEAAGNQINLVEHVEGPKWEGRGHRNRVTGPTPKEIGNIITLKSLVLEFNQLSRTLALQLGVMASIARLRISDLNGSEATFLPLVNMKK</sequence>
<protein>
    <submittedName>
        <fullName evidence="2">Uncharacterized protein</fullName>
    </submittedName>
</protein>
<dbReference type="AlphaFoldDB" id="A0A8K0E878"/>
<gene>
    <name evidence="2" type="ORF">FNV43_RR16274</name>
</gene>
<dbReference type="InterPro" id="IPR032675">
    <property type="entry name" value="LRR_dom_sf"/>
</dbReference>
<dbReference type="Proteomes" id="UP000796880">
    <property type="component" value="Unassembled WGS sequence"/>
</dbReference>
<name>A0A8K0E878_9ROSA</name>
<dbReference type="EMBL" id="VOIH02000007">
    <property type="protein sequence ID" value="KAF3442358.1"/>
    <property type="molecule type" value="Genomic_DNA"/>
</dbReference>
<dbReference type="Gene3D" id="3.80.10.10">
    <property type="entry name" value="Ribonuclease Inhibitor"/>
    <property type="match status" value="1"/>
</dbReference>
<evidence type="ECO:0000313" key="3">
    <source>
        <dbReference type="Proteomes" id="UP000796880"/>
    </source>
</evidence>
<proteinExistence type="predicted"/>
<evidence type="ECO:0000313" key="2">
    <source>
        <dbReference type="EMBL" id="KAF3442358.1"/>
    </source>
</evidence>
<comment type="caution">
    <text evidence="2">The sequence shown here is derived from an EMBL/GenBank/DDBJ whole genome shotgun (WGS) entry which is preliminary data.</text>
</comment>